<proteinExistence type="predicted"/>
<sequence>MLASSDAATRSNYFSVNRLAGIASSGARHPVAATAQRFEREKWESAGLLDIAQDALELSAAVGGVTIIMQ</sequence>
<name>A0A1J5PJK4_9ZZZZ</name>
<dbReference type="EMBL" id="MLJW01008757">
    <property type="protein sequence ID" value="OIQ63717.1"/>
    <property type="molecule type" value="Genomic_DNA"/>
</dbReference>
<reference evidence="1" key="1">
    <citation type="submission" date="2016-10" db="EMBL/GenBank/DDBJ databases">
        <title>Sequence of Gallionella enrichment culture.</title>
        <authorList>
            <person name="Poehlein A."/>
            <person name="Muehling M."/>
            <person name="Daniel R."/>
        </authorList>
    </citation>
    <scope>NUCLEOTIDE SEQUENCE</scope>
</reference>
<accession>A0A1J5PJK4</accession>
<comment type="caution">
    <text evidence="1">The sequence shown here is derived from an EMBL/GenBank/DDBJ whole genome shotgun (WGS) entry which is preliminary data.</text>
</comment>
<evidence type="ECO:0000313" key="1">
    <source>
        <dbReference type="EMBL" id="OIQ63717.1"/>
    </source>
</evidence>
<organism evidence="1">
    <name type="scientific">mine drainage metagenome</name>
    <dbReference type="NCBI Taxonomy" id="410659"/>
    <lineage>
        <taxon>unclassified sequences</taxon>
        <taxon>metagenomes</taxon>
        <taxon>ecological metagenomes</taxon>
    </lineage>
</organism>
<protein>
    <submittedName>
        <fullName evidence="1">Uncharacterized protein</fullName>
    </submittedName>
</protein>
<gene>
    <name evidence="1" type="ORF">GALL_547410</name>
</gene>
<dbReference type="AlphaFoldDB" id="A0A1J5PJK4"/>